<dbReference type="EMBL" id="BEXD01000358">
    <property type="protein sequence ID" value="GBB86777.1"/>
    <property type="molecule type" value="Genomic_DNA"/>
</dbReference>
<protein>
    <recommendedName>
        <fullName evidence="3">Actin-like ATPase domain-containing protein</fullName>
    </recommendedName>
</protein>
<dbReference type="PANTHER" id="PTHR14187">
    <property type="entry name" value="ALPHA KINASE/ELONGATION FACTOR 2 KINASE"/>
    <property type="match status" value="1"/>
</dbReference>
<dbReference type="Gene3D" id="3.30.420.40">
    <property type="match status" value="2"/>
</dbReference>
<dbReference type="Proteomes" id="UP000247702">
    <property type="component" value="Unassembled WGS sequence"/>
</dbReference>
<evidence type="ECO:0008006" key="3">
    <source>
        <dbReference type="Google" id="ProtNLM"/>
    </source>
</evidence>
<evidence type="ECO:0000313" key="1">
    <source>
        <dbReference type="EMBL" id="GBB86777.1"/>
    </source>
</evidence>
<dbReference type="AlphaFoldDB" id="A0A2Z6Q9D4"/>
<dbReference type="SUPFAM" id="SSF53067">
    <property type="entry name" value="Actin-like ATPase domain"/>
    <property type="match status" value="2"/>
</dbReference>
<comment type="caution">
    <text evidence="1">The sequence shown here is derived from an EMBL/GenBank/DDBJ whole genome shotgun (WGS) entry which is preliminary data.</text>
</comment>
<dbReference type="STRING" id="94130.A0A2Z6Q9D4"/>
<proteinExistence type="predicted"/>
<reference evidence="1 2" key="1">
    <citation type="submission" date="2017-11" db="EMBL/GenBank/DDBJ databases">
        <title>The genome of Rhizophagus clarus HR1 reveals common genetic basis of auxotrophy among arbuscular mycorrhizal fungi.</title>
        <authorList>
            <person name="Kobayashi Y."/>
        </authorList>
    </citation>
    <scope>NUCLEOTIDE SEQUENCE [LARGE SCALE GENOMIC DNA]</scope>
    <source>
        <strain evidence="1 2">HR1</strain>
    </source>
</reference>
<evidence type="ECO:0000313" key="2">
    <source>
        <dbReference type="Proteomes" id="UP000247702"/>
    </source>
</evidence>
<name>A0A2Z6Q9D4_9GLOM</name>
<dbReference type="InterPro" id="IPR043129">
    <property type="entry name" value="ATPase_NBD"/>
</dbReference>
<sequence>MQGIRIVVGIDFGTTYSGFSYAHLSNPTIASNNKWVDQDSDTDTTNNEYLDQIENIKTATVLGYDEKFEKVECWGHSIFTAEQKNKVHPVELFKLHMCDSDKDSDKDKKSNKSDSKLHLPPNIDYRRAITDYLREMGKQLFEIHIQIKKTLTTRWPGIEWNSVLFILAVPADFPEKSKAILRKCAFDAELITKIKTHKLQFTTEPEAAAIYCIDNIIPKDNISDYIEKSFLVVDCGGGTVDLTIRKLLSKDKLGEVTVRTGGLCGSTYIDDEFIKFLDNKLGKSAISGLKENHYGQYRVLIQEFCRNVKLPFTGIEEDYNTYELDIRKICPKLKQYITKQQHTDENRSIIKFAFDDVRKMFDPVINQIIKLIRDQLNKDDTCSTIFLVGGFSESKYLQKRIREEFKEKDVLVPPRPIAAVANGAVSYGINKKFIKNRVLKYNYGRSTLRLYDENIDTEDFRRRESGHVLIFKLLARKGTIVDVDQKFSETSHPERSDQDKLWYQILIAEKDDVKYPDEEGVIKLGDFIVDLPDVHLGQDKRRVKFELCFGDLEIQAYARNEYNGKEYHTKFDYYDKDLVEILNESK</sequence>
<gene>
    <name evidence="1" type="ORF">RclHR1_01320012</name>
</gene>
<keyword evidence="2" id="KW-1185">Reference proteome</keyword>
<organism evidence="1 2">
    <name type="scientific">Rhizophagus clarus</name>
    <dbReference type="NCBI Taxonomy" id="94130"/>
    <lineage>
        <taxon>Eukaryota</taxon>
        <taxon>Fungi</taxon>
        <taxon>Fungi incertae sedis</taxon>
        <taxon>Mucoromycota</taxon>
        <taxon>Glomeromycotina</taxon>
        <taxon>Glomeromycetes</taxon>
        <taxon>Glomerales</taxon>
        <taxon>Glomeraceae</taxon>
        <taxon>Rhizophagus</taxon>
    </lineage>
</organism>
<accession>A0A2Z6Q9D4</accession>
<dbReference type="PANTHER" id="PTHR14187:SF5">
    <property type="entry name" value="HEAT SHOCK 70 KDA PROTEIN 12A"/>
    <property type="match status" value="1"/>
</dbReference>